<accession>A0A5J4JII2</accession>
<sequence length="158" mass="17520">MKIGPSTSKFHDEITLLFILPLMENGKWKGALCGRVPNDVLGDLIQRESGHVYPDSGDNYILMAKSNLNPDIVPGTALSSSRFEDLTFTHGDNLKDGVRTPYGTVKMKNHTELELIFTDPATGELHPGVMNTIRNGSNLFVAFPGYPDYRHIWSSEKA</sequence>
<keyword evidence="2" id="KW-1185">Reference proteome</keyword>
<dbReference type="AlphaFoldDB" id="A0A5J4JII2"/>
<dbReference type="RefSeq" id="WP_151705958.1">
    <property type="nucleotide sequence ID" value="NZ_BKZQ01000017.1"/>
</dbReference>
<evidence type="ECO:0000313" key="2">
    <source>
        <dbReference type="Proteomes" id="UP000391919"/>
    </source>
</evidence>
<evidence type="ECO:0000313" key="1">
    <source>
        <dbReference type="EMBL" id="GER70237.1"/>
    </source>
</evidence>
<proteinExistence type="predicted"/>
<reference evidence="1 2" key="1">
    <citation type="submission" date="2019-09" db="EMBL/GenBank/DDBJ databases">
        <title>Draft genome sequence of Bacillus sp. JC-7.</title>
        <authorList>
            <person name="Tanaka N."/>
            <person name="Shiwa Y."/>
            <person name="Fujita N."/>
            <person name="Tanasupawat S."/>
        </authorList>
    </citation>
    <scope>NUCLEOTIDE SEQUENCE [LARGE SCALE GENOMIC DNA]</scope>
    <source>
        <strain evidence="1 2">JC-7</strain>
    </source>
</reference>
<dbReference type="Proteomes" id="UP000391919">
    <property type="component" value="Unassembled WGS sequence"/>
</dbReference>
<protein>
    <submittedName>
        <fullName evidence="1">Uncharacterized protein</fullName>
    </submittedName>
</protein>
<dbReference type="EMBL" id="BKZQ01000017">
    <property type="protein sequence ID" value="GER70237.1"/>
    <property type="molecule type" value="Genomic_DNA"/>
</dbReference>
<comment type="caution">
    <text evidence="1">The sequence shown here is derived from an EMBL/GenBank/DDBJ whole genome shotgun (WGS) entry which is preliminary data.</text>
</comment>
<name>A0A5J4JII2_9BACI</name>
<gene>
    <name evidence="1" type="ORF">BpJC7_15400</name>
</gene>
<organism evidence="1 2">
    <name type="scientific">Weizmannia acidilactici</name>
    <dbReference type="NCBI Taxonomy" id="2607726"/>
    <lineage>
        <taxon>Bacteria</taxon>
        <taxon>Bacillati</taxon>
        <taxon>Bacillota</taxon>
        <taxon>Bacilli</taxon>
        <taxon>Bacillales</taxon>
        <taxon>Bacillaceae</taxon>
        <taxon>Heyndrickxia</taxon>
    </lineage>
</organism>